<reference evidence="6" key="1">
    <citation type="submission" date="2017-03" db="EMBL/GenBank/DDBJ databases">
        <authorList>
            <person name="Afonso C.L."/>
            <person name="Miller P.J."/>
            <person name="Scott M.A."/>
            <person name="Spackman E."/>
            <person name="Goraichik I."/>
            <person name="Dimitrov K.M."/>
            <person name="Suarez D.L."/>
            <person name="Swayne D.E."/>
        </authorList>
    </citation>
    <scope>NUCLEOTIDE SEQUENCE [LARGE SCALE GENOMIC DNA]</scope>
</reference>
<dbReference type="InterPro" id="IPR050568">
    <property type="entry name" value="Transcr_DNA_Rep_Reg"/>
</dbReference>
<dbReference type="PANTHER" id="PTHR10252">
    <property type="entry name" value="HISTONE-LIKE TRANSCRIPTION FACTOR CCAAT-RELATED"/>
    <property type="match status" value="1"/>
</dbReference>
<dbReference type="OrthoDB" id="636685at2759"/>
<dbReference type="Gene3D" id="1.10.20.10">
    <property type="entry name" value="Histone, subunit A"/>
    <property type="match status" value="1"/>
</dbReference>
<sequence>MPYNNTAIPPPEEITGSAALPLARVKRILQLDEDINQCSNNAAFVITVATEMFVRYLAEQAHNVVKSERKPRRNIQYKDLANAVSRIDNLEFLSDVIPRTQTYGQYMEKKNREYKETKSREAARNRAIENGQTTLDGSKPRHNGTHADVEIDDDEHTDEPMAGGDGGNPPAAIAHPSQRPRANGTLVFEHYEPNVSSRRDPSGDVEME</sequence>
<name>A0A1W5DB00_9LECA</name>
<proteinExistence type="predicted"/>
<dbReference type="EMBL" id="FWEW01003658">
    <property type="protein sequence ID" value="SLM40317.1"/>
    <property type="molecule type" value="Genomic_DNA"/>
</dbReference>
<accession>A0A1W5DB00</accession>
<feature type="domain" description="Transcription factor CBF/NF-Y/archaeal histone" evidence="4">
    <location>
        <begin position="19"/>
        <end position="84"/>
    </location>
</feature>
<dbReference type="GO" id="GO:0046982">
    <property type="term" value="F:protein heterodimerization activity"/>
    <property type="evidence" value="ECO:0007669"/>
    <property type="project" value="InterPro"/>
</dbReference>
<keyword evidence="7" id="KW-1185">Reference proteome</keyword>
<evidence type="ECO:0000259" key="4">
    <source>
        <dbReference type="Pfam" id="PF00808"/>
    </source>
</evidence>
<keyword evidence="2" id="KW-0539">Nucleus</keyword>
<dbReference type="AlphaFoldDB" id="A0A1W5DB00"/>
<evidence type="ECO:0000256" key="1">
    <source>
        <dbReference type="ARBA" id="ARBA00004123"/>
    </source>
</evidence>
<reference evidence="7" key="2">
    <citation type="submission" date="2017-03" db="EMBL/GenBank/DDBJ databases">
        <authorList>
            <person name="Sharma R."/>
            <person name="Thines M."/>
        </authorList>
    </citation>
    <scope>NUCLEOTIDE SEQUENCE [LARGE SCALE GENOMIC DNA]</scope>
</reference>
<dbReference type="Pfam" id="PF00808">
    <property type="entry name" value="CBFD_NFYB_HMF"/>
    <property type="match status" value="1"/>
</dbReference>
<dbReference type="InterPro" id="IPR003958">
    <property type="entry name" value="CBFA_NFYB_domain"/>
</dbReference>
<evidence type="ECO:0000313" key="6">
    <source>
        <dbReference type="EMBL" id="SLM40317.1"/>
    </source>
</evidence>
<feature type="compositionally biased region" description="Basic and acidic residues" evidence="3">
    <location>
        <begin position="189"/>
        <end position="202"/>
    </location>
</feature>
<evidence type="ECO:0000256" key="2">
    <source>
        <dbReference type="ARBA" id="ARBA00023242"/>
    </source>
</evidence>
<protein>
    <submittedName>
        <fullName evidence="5 6">CBF NF-Y family transcription factor</fullName>
    </submittedName>
</protein>
<gene>
    <name evidence="5" type="ORF">FRX48_08463</name>
</gene>
<dbReference type="Proteomes" id="UP000324767">
    <property type="component" value="Unassembled WGS sequence"/>
</dbReference>
<evidence type="ECO:0000313" key="7">
    <source>
        <dbReference type="Proteomes" id="UP000192927"/>
    </source>
</evidence>
<comment type="subcellular location">
    <subcellularLocation>
        <location evidence="1">Nucleus</location>
    </subcellularLocation>
</comment>
<dbReference type="Proteomes" id="UP000192927">
    <property type="component" value="Unassembled WGS sequence"/>
</dbReference>
<dbReference type="GO" id="GO:0006261">
    <property type="term" value="P:DNA-templated DNA replication"/>
    <property type="evidence" value="ECO:0007669"/>
    <property type="project" value="TreeGrafter"/>
</dbReference>
<dbReference type="SUPFAM" id="SSF47113">
    <property type="entry name" value="Histone-fold"/>
    <property type="match status" value="1"/>
</dbReference>
<dbReference type="EMBL" id="VXIT01000016">
    <property type="protein sequence ID" value="KAA6407625.1"/>
    <property type="molecule type" value="Genomic_DNA"/>
</dbReference>
<dbReference type="CDD" id="cd23645">
    <property type="entry name" value="HFD_Dpb3-like"/>
    <property type="match status" value="1"/>
</dbReference>
<evidence type="ECO:0000313" key="8">
    <source>
        <dbReference type="Proteomes" id="UP000324767"/>
    </source>
</evidence>
<dbReference type="InterPro" id="IPR009072">
    <property type="entry name" value="Histone-fold"/>
</dbReference>
<evidence type="ECO:0000256" key="3">
    <source>
        <dbReference type="SAM" id="MobiDB-lite"/>
    </source>
</evidence>
<feature type="compositionally biased region" description="Basic and acidic residues" evidence="3">
    <location>
        <begin position="112"/>
        <end position="127"/>
    </location>
</feature>
<organism evidence="6 7">
    <name type="scientific">Lasallia pustulata</name>
    <dbReference type="NCBI Taxonomy" id="136370"/>
    <lineage>
        <taxon>Eukaryota</taxon>
        <taxon>Fungi</taxon>
        <taxon>Dikarya</taxon>
        <taxon>Ascomycota</taxon>
        <taxon>Pezizomycotina</taxon>
        <taxon>Lecanoromycetes</taxon>
        <taxon>OSLEUM clade</taxon>
        <taxon>Umbilicariomycetidae</taxon>
        <taxon>Umbilicariales</taxon>
        <taxon>Umbilicariaceae</taxon>
        <taxon>Lasallia</taxon>
    </lineage>
</organism>
<dbReference type="GO" id="GO:0008623">
    <property type="term" value="C:CHRAC"/>
    <property type="evidence" value="ECO:0007669"/>
    <property type="project" value="TreeGrafter"/>
</dbReference>
<reference evidence="5 8" key="3">
    <citation type="submission" date="2019-09" db="EMBL/GenBank/DDBJ databases">
        <title>The hologenome of the rock-dwelling lichen Lasallia pustulata.</title>
        <authorList>
            <person name="Greshake Tzovaras B."/>
            <person name="Segers F."/>
            <person name="Bicker A."/>
            <person name="Dal Grande F."/>
            <person name="Otte J."/>
            <person name="Hankeln T."/>
            <person name="Schmitt I."/>
            <person name="Ebersberger I."/>
        </authorList>
    </citation>
    <scope>NUCLEOTIDE SEQUENCE [LARGE SCALE GENOMIC DNA]</scope>
    <source>
        <strain evidence="5">A1-1</strain>
    </source>
</reference>
<evidence type="ECO:0000313" key="5">
    <source>
        <dbReference type="EMBL" id="KAA6407625.1"/>
    </source>
</evidence>
<dbReference type="PANTHER" id="PTHR10252:SF54">
    <property type="entry name" value="CHROMATIN ACCESSIBILITY COMPLEX PROTEIN 1"/>
    <property type="match status" value="1"/>
</dbReference>
<feature type="region of interest" description="Disordered" evidence="3">
    <location>
        <begin position="112"/>
        <end position="208"/>
    </location>
</feature>